<reference evidence="9" key="1">
    <citation type="submission" date="2020-05" db="EMBL/GenBank/DDBJ databases">
        <title>Mycena genomes resolve the evolution of fungal bioluminescence.</title>
        <authorList>
            <person name="Tsai I.J."/>
        </authorList>
    </citation>
    <scope>NUCLEOTIDE SEQUENCE</scope>
    <source>
        <strain evidence="9">CCC161011</strain>
    </source>
</reference>
<gene>
    <name evidence="9" type="ORF">MVEN_01360000</name>
</gene>
<dbReference type="GO" id="GO:0004523">
    <property type="term" value="F:RNA-DNA hybrid ribonuclease activity"/>
    <property type="evidence" value="ECO:0007669"/>
    <property type="project" value="UniProtKB-EC"/>
</dbReference>
<proteinExistence type="inferred from homology"/>
<comment type="catalytic activity">
    <reaction evidence="1">
        <text>Endonucleolytic cleavage to 5'-phosphomonoester.</text>
        <dbReference type="EC" id="3.1.26.4"/>
    </reaction>
</comment>
<dbReference type="GO" id="GO:0043137">
    <property type="term" value="P:DNA replication, removal of RNA primer"/>
    <property type="evidence" value="ECO:0007669"/>
    <property type="project" value="TreeGrafter"/>
</dbReference>
<dbReference type="InterPro" id="IPR036397">
    <property type="entry name" value="RNaseH_sf"/>
</dbReference>
<name>A0A8H6Y205_9AGAR</name>
<dbReference type="InterPro" id="IPR002156">
    <property type="entry name" value="RNaseH_domain"/>
</dbReference>
<protein>
    <recommendedName>
        <fullName evidence="3">ribonuclease H</fullName>
        <ecNumber evidence="3">3.1.26.4</ecNumber>
    </recommendedName>
</protein>
<dbReference type="InterPro" id="IPR050092">
    <property type="entry name" value="RNase_H"/>
</dbReference>
<comment type="similarity">
    <text evidence="2">Belongs to the RNase H family.</text>
</comment>
<dbReference type="GO" id="GO:0046872">
    <property type="term" value="F:metal ion binding"/>
    <property type="evidence" value="ECO:0007669"/>
    <property type="project" value="UniProtKB-KW"/>
</dbReference>
<evidence type="ECO:0000256" key="4">
    <source>
        <dbReference type="ARBA" id="ARBA00022722"/>
    </source>
</evidence>
<organism evidence="9 10">
    <name type="scientific">Mycena venus</name>
    <dbReference type="NCBI Taxonomy" id="2733690"/>
    <lineage>
        <taxon>Eukaryota</taxon>
        <taxon>Fungi</taxon>
        <taxon>Dikarya</taxon>
        <taxon>Basidiomycota</taxon>
        <taxon>Agaricomycotina</taxon>
        <taxon>Agaricomycetes</taxon>
        <taxon>Agaricomycetidae</taxon>
        <taxon>Agaricales</taxon>
        <taxon>Marasmiineae</taxon>
        <taxon>Mycenaceae</taxon>
        <taxon>Mycena</taxon>
    </lineage>
</organism>
<dbReference type="CDD" id="cd09280">
    <property type="entry name" value="RNase_HI_eukaryote_like"/>
    <property type="match status" value="1"/>
</dbReference>
<evidence type="ECO:0000256" key="1">
    <source>
        <dbReference type="ARBA" id="ARBA00000077"/>
    </source>
</evidence>
<dbReference type="Pfam" id="PF00075">
    <property type="entry name" value="RNase_H"/>
    <property type="match status" value="1"/>
</dbReference>
<dbReference type="PANTHER" id="PTHR10642">
    <property type="entry name" value="RIBONUCLEASE H1"/>
    <property type="match status" value="1"/>
</dbReference>
<dbReference type="EC" id="3.1.26.4" evidence="3"/>
<dbReference type="InterPro" id="IPR012337">
    <property type="entry name" value="RNaseH-like_sf"/>
</dbReference>
<keyword evidence="7" id="KW-0378">Hydrolase</keyword>
<evidence type="ECO:0000313" key="10">
    <source>
        <dbReference type="Proteomes" id="UP000620124"/>
    </source>
</evidence>
<evidence type="ECO:0000256" key="6">
    <source>
        <dbReference type="ARBA" id="ARBA00022759"/>
    </source>
</evidence>
<dbReference type="Gene3D" id="3.30.420.10">
    <property type="entry name" value="Ribonuclease H-like superfamily/Ribonuclease H"/>
    <property type="match status" value="1"/>
</dbReference>
<dbReference type="SUPFAM" id="SSF53098">
    <property type="entry name" value="Ribonuclease H-like"/>
    <property type="match status" value="1"/>
</dbReference>
<evidence type="ECO:0000259" key="8">
    <source>
        <dbReference type="PROSITE" id="PS50879"/>
    </source>
</evidence>
<comment type="caution">
    <text evidence="9">The sequence shown here is derived from an EMBL/GenBank/DDBJ whole genome shotgun (WGS) entry which is preliminary data.</text>
</comment>
<accession>A0A8H6Y205</accession>
<keyword evidence="10" id="KW-1185">Reference proteome</keyword>
<keyword evidence="6" id="KW-0255">Endonuclease</keyword>
<dbReference type="AlphaFoldDB" id="A0A8H6Y205"/>
<dbReference type="GO" id="GO:0003676">
    <property type="term" value="F:nucleic acid binding"/>
    <property type="evidence" value="ECO:0007669"/>
    <property type="project" value="InterPro"/>
</dbReference>
<keyword evidence="4" id="KW-0540">Nuclease</keyword>
<evidence type="ECO:0000256" key="3">
    <source>
        <dbReference type="ARBA" id="ARBA00012180"/>
    </source>
</evidence>
<dbReference type="Proteomes" id="UP000620124">
    <property type="component" value="Unassembled WGS sequence"/>
</dbReference>
<keyword evidence="5" id="KW-0479">Metal-binding</keyword>
<dbReference type="PROSITE" id="PS50879">
    <property type="entry name" value="RNASE_H_1"/>
    <property type="match status" value="1"/>
</dbReference>
<feature type="domain" description="RNase H type-1" evidence="8">
    <location>
        <begin position="1"/>
        <end position="163"/>
    </location>
</feature>
<evidence type="ECO:0000256" key="2">
    <source>
        <dbReference type="ARBA" id="ARBA00005300"/>
    </source>
</evidence>
<dbReference type="PANTHER" id="PTHR10642:SF26">
    <property type="entry name" value="RIBONUCLEASE H1"/>
    <property type="match status" value="1"/>
</dbReference>
<dbReference type="OrthoDB" id="407198at2759"/>
<evidence type="ECO:0000313" key="9">
    <source>
        <dbReference type="EMBL" id="KAF7350541.1"/>
    </source>
</evidence>
<evidence type="ECO:0000256" key="7">
    <source>
        <dbReference type="ARBA" id="ARBA00022801"/>
    </source>
</evidence>
<dbReference type="EMBL" id="JACAZI010000010">
    <property type="protein sequence ID" value="KAF7350541.1"/>
    <property type="molecule type" value="Genomic_DNA"/>
</dbReference>
<evidence type="ECO:0000256" key="5">
    <source>
        <dbReference type="ARBA" id="ARBA00022723"/>
    </source>
</evidence>
<sequence>MPFILEAWTDGACRRNGYPDAVGGAGVWFPRYPPGNRAEPLPQLPPPTSSRAELTAIILALEAVNEKQEQICAGNNFPPFFHVTINSDSEYSVKCLNGWILDWIQNGWRTYDNRPVINSDLIFQAHNLRLEIEGAFKGARITFNQVSRAENVTADQLANDGCDKAERELQGIQNGFY</sequence>